<dbReference type="PANTHER" id="PTHR10981">
    <property type="entry name" value="BATTENIN"/>
    <property type="match status" value="1"/>
</dbReference>
<feature type="region of interest" description="Disordered" evidence="7">
    <location>
        <begin position="27"/>
        <end position="62"/>
    </location>
</feature>
<evidence type="ECO:0000256" key="2">
    <source>
        <dbReference type="ARBA" id="ARBA00007467"/>
    </source>
</evidence>
<evidence type="ECO:0000256" key="6">
    <source>
        <dbReference type="ARBA" id="ARBA00023136"/>
    </source>
</evidence>
<dbReference type="PANTHER" id="PTHR10981:SF0">
    <property type="entry name" value="BATTENIN"/>
    <property type="match status" value="1"/>
</dbReference>
<dbReference type="GO" id="GO:0012505">
    <property type="term" value="C:endomembrane system"/>
    <property type="evidence" value="ECO:0007669"/>
    <property type="project" value="UniProtKB-SubCell"/>
</dbReference>
<dbReference type="InterPro" id="IPR036259">
    <property type="entry name" value="MFS_trans_sf"/>
</dbReference>
<feature type="non-terminal residue" evidence="10">
    <location>
        <position position="1"/>
    </location>
</feature>
<dbReference type="Pfam" id="PF02487">
    <property type="entry name" value="CLN3"/>
    <property type="match status" value="1"/>
</dbReference>
<accession>A0A8J7NYI3</accession>
<comment type="similarity">
    <text evidence="2">Belongs to the battenin family.</text>
</comment>
<keyword evidence="4 8" id="KW-0812">Transmembrane</keyword>
<dbReference type="GO" id="GO:0051453">
    <property type="term" value="P:regulation of intracellular pH"/>
    <property type="evidence" value="ECO:0007669"/>
    <property type="project" value="TreeGrafter"/>
</dbReference>
<dbReference type="GO" id="GO:0005764">
    <property type="term" value="C:lysosome"/>
    <property type="evidence" value="ECO:0007669"/>
    <property type="project" value="TreeGrafter"/>
</dbReference>
<dbReference type="SUPFAM" id="SSF103473">
    <property type="entry name" value="MFS general substrate transporter"/>
    <property type="match status" value="1"/>
</dbReference>
<feature type="transmembrane region" description="Helical" evidence="8">
    <location>
        <begin position="152"/>
        <end position="171"/>
    </location>
</feature>
<dbReference type="EMBL" id="JAAWVO010058796">
    <property type="protein sequence ID" value="MBN3322142.1"/>
    <property type="molecule type" value="Genomic_DNA"/>
</dbReference>
<evidence type="ECO:0000313" key="10">
    <source>
        <dbReference type="EMBL" id="MBN3322142.1"/>
    </source>
</evidence>
<dbReference type="InterPro" id="IPR003492">
    <property type="entry name" value="Battenin_disease_Cln3"/>
</dbReference>
<feature type="chain" id="PRO_5035286198" evidence="9">
    <location>
        <begin position="29"/>
        <end position="219"/>
    </location>
</feature>
<organism evidence="10 11">
    <name type="scientific">Atractosteus spatula</name>
    <name type="common">Alligator gar</name>
    <name type="synonym">Lepisosteus spatula</name>
    <dbReference type="NCBI Taxonomy" id="7917"/>
    <lineage>
        <taxon>Eukaryota</taxon>
        <taxon>Metazoa</taxon>
        <taxon>Chordata</taxon>
        <taxon>Craniata</taxon>
        <taxon>Vertebrata</taxon>
        <taxon>Euteleostomi</taxon>
        <taxon>Actinopterygii</taxon>
        <taxon>Neopterygii</taxon>
        <taxon>Holostei</taxon>
        <taxon>Semionotiformes</taxon>
        <taxon>Lepisosteidae</taxon>
        <taxon>Atractosteus</taxon>
    </lineage>
</organism>
<evidence type="ECO:0000256" key="1">
    <source>
        <dbReference type="ARBA" id="ARBA00004127"/>
    </source>
</evidence>
<evidence type="ECO:0000313" key="11">
    <source>
        <dbReference type="Proteomes" id="UP000736164"/>
    </source>
</evidence>
<protein>
    <submittedName>
        <fullName evidence="10">CLN3 protein</fullName>
    </submittedName>
</protein>
<comment type="caution">
    <text evidence="10">The sequence shown here is derived from an EMBL/GenBank/DDBJ whole genome shotgun (WGS) entry which is preliminary data.</text>
</comment>
<reference evidence="10" key="1">
    <citation type="journal article" date="2021" name="Cell">
        <title>Tracing the genetic footprints of vertebrate landing in non-teleost ray-finned fishes.</title>
        <authorList>
            <person name="Bi X."/>
            <person name="Wang K."/>
            <person name="Yang L."/>
            <person name="Pan H."/>
            <person name="Jiang H."/>
            <person name="Wei Q."/>
            <person name="Fang M."/>
            <person name="Yu H."/>
            <person name="Zhu C."/>
            <person name="Cai Y."/>
            <person name="He Y."/>
            <person name="Gan X."/>
            <person name="Zeng H."/>
            <person name="Yu D."/>
            <person name="Zhu Y."/>
            <person name="Jiang H."/>
            <person name="Qiu Q."/>
            <person name="Yang H."/>
            <person name="Zhang Y.E."/>
            <person name="Wang W."/>
            <person name="Zhu M."/>
            <person name="He S."/>
            <person name="Zhang G."/>
        </authorList>
    </citation>
    <scope>NUCLEOTIDE SEQUENCE</scope>
    <source>
        <strain evidence="10">Allg_001</strain>
    </source>
</reference>
<dbReference type="GO" id="GO:0007040">
    <property type="term" value="P:lysosome organization"/>
    <property type="evidence" value="ECO:0007669"/>
    <property type="project" value="TreeGrafter"/>
</dbReference>
<evidence type="ECO:0000256" key="4">
    <source>
        <dbReference type="ARBA" id="ARBA00022692"/>
    </source>
</evidence>
<feature type="signal peptide" evidence="9">
    <location>
        <begin position="1"/>
        <end position="28"/>
    </location>
</feature>
<name>A0A8J7NYI3_ATRSP</name>
<keyword evidence="9" id="KW-0732">Signal</keyword>
<evidence type="ECO:0000256" key="8">
    <source>
        <dbReference type="SAM" id="Phobius"/>
    </source>
</evidence>
<dbReference type="Proteomes" id="UP000736164">
    <property type="component" value="Unassembled WGS sequence"/>
</dbReference>
<proteinExistence type="inferred from homology"/>
<feature type="non-terminal residue" evidence="10">
    <location>
        <position position="219"/>
    </location>
</feature>
<keyword evidence="11" id="KW-1185">Reference proteome</keyword>
<dbReference type="GO" id="GO:0016020">
    <property type="term" value="C:membrane"/>
    <property type="evidence" value="ECO:0007669"/>
    <property type="project" value="InterPro"/>
</dbReference>
<keyword evidence="5 8" id="KW-1133">Transmembrane helix</keyword>
<evidence type="ECO:0000256" key="7">
    <source>
        <dbReference type="SAM" id="MobiDB-lite"/>
    </source>
</evidence>
<keyword evidence="6 8" id="KW-0472">Membrane</keyword>
<comment type="subcellular location">
    <subcellularLocation>
        <location evidence="1">Endomembrane system</location>
        <topology evidence="1">Multi-pass membrane protein</topology>
    </subcellularLocation>
</comment>
<sequence length="219" mass="23833">MLVIPATLALSYFVLLVRPPSLPNWSQAEGPGGVRPDSADRRPLLSDDSEGSPADLSASGSPDTVSLSLCISQGLLKYVVPLCVVYYAEYFINQGLVSHSVQYQTLYQIGVFLSRSSLFCFQIRKVWILALLQCVNAVFLLFAVCFQFLPSIWLLFAIVLYEGLLGGAAYVNTFNNVTKESADRHREFAMATASVGDSVGIALSGLTAIPLHNYLCTLP</sequence>
<dbReference type="AlphaFoldDB" id="A0A8J7NYI3"/>
<gene>
    <name evidence="10" type="primary">Cln3_0</name>
    <name evidence="10" type="ORF">GTO95_0003875</name>
</gene>
<feature type="transmembrane region" description="Helical" evidence="8">
    <location>
        <begin position="126"/>
        <end position="145"/>
    </location>
</feature>
<keyword evidence="3" id="KW-0813">Transport</keyword>
<evidence type="ECO:0000256" key="3">
    <source>
        <dbReference type="ARBA" id="ARBA00022448"/>
    </source>
</evidence>
<evidence type="ECO:0000256" key="5">
    <source>
        <dbReference type="ARBA" id="ARBA00022989"/>
    </source>
</evidence>
<dbReference type="Gene3D" id="1.20.1250.20">
    <property type="entry name" value="MFS general substrate transporter like domains"/>
    <property type="match status" value="1"/>
</dbReference>
<evidence type="ECO:0000256" key="9">
    <source>
        <dbReference type="SAM" id="SignalP"/>
    </source>
</evidence>